<dbReference type="AlphaFoldDB" id="A0AAE3EWA6"/>
<dbReference type="EMBL" id="JAIRBC010000011">
    <property type="protein sequence ID" value="MCG2460882.1"/>
    <property type="molecule type" value="Genomic_DNA"/>
</dbReference>
<dbReference type="PANTHER" id="PTHR43792">
    <property type="entry name" value="GNAT FAMILY, PUTATIVE (AFU_ORTHOLOGUE AFUA_3G00765)-RELATED-RELATED"/>
    <property type="match status" value="1"/>
</dbReference>
<dbReference type="Gene3D" id="3.40.630.30">
    <property type="match status" value="1"/>
</dbReference>
<dbReference type="PANTHER" id="PTHR43792:SF8">
    <property type="entry name" value="[RIBOSOMAL PROTEIN US5]-ALANINE N-ACETYLTRANSFERASE"/>
    <property type="match status" value="1"/>
</dbReference>
<feature type="domain" description="N-acetyltransferase" evidence="4">
    <location>
        <begin position="9"/>
        <end position="171"/>
    </location>
</feature>
<organism evidence="5 6">
    <name type="scientific">Cerina litoralis</name>
    <dbReference type="NCBI Taxonomy" id="2874477"/>
    <lineage>
        <taxon>Bacteria</taxon>
        <taxon>Pseudomonadati</taxon>
        <taxon>Bacteroidota</taxon>
        <taxon>Flavobacteriia</taxon>
        <taxon>Flavobacteriales</taxon>
        <taxon>Flavobacteriaceae</taxon>
        <taxon>Cerina</taxon>
    </lineage>
</organism>
<dbReference type="Proteomes" id="UP001200642">
    <property type="component" value="Unassembled WGS sequence"/>
</dbReference>
<accession>A0AAE3EWA6</accession>
<dbReference type="Pfam" id="PF13302">
    <property type="entry name" value="Acetyltransf_3"/>
    <property type="match status" value="1"/>
</dbReference>
<dbReference type="RefSeq" id="WP_317902029.1">
    <property type="nucleotide sequence ID" value="NZ_JAIRBC010000011.1"/>
</dbReference>
<proteinExistence type="inferred from homology"/>
<protein>
    <submittedName>
        <fullName evidence="5">GNAT family N-acetyltransferase</fullName>
    </submittedName>
</protein>
<sequence>MKNFKIEPLIIEDATDLCRFMVSNTDRFKRYLPKTLAQNGTPTDSEAYIRRKNWEADEKEEFTFTIKDNTSGNIIGIIILKDLDWVRKKGELAYCIDKNWEGNGVMTEVVKSISTHAFSDLELRILQIIVYKSNKGSLKVAEKAGFTWQKTLYNEHTPPNEPPLDMELFELKTPKA</sequence>
<dbReference type="InterPro" id="IPR016181">
    <property type="entry name" value="Acyl_CoA_acyltransferase"/>
</dbReference>
<gene>
    <name evidence="5" type="ORF">K8352_08985</name>
</gene>
<keyword evidence="1" id="KW-0808">Transferase</keyword>
<dbReference type="InterPro" id="IPR051531">
    <property type="entry name" value="N-acetyltransferase"/>
</dbReference>
<dbReference type="SUPFAM" id="SSF55729">
    <property type="entry name" value="Acyl-CoA N-acyltransferases (Nat)"/>
    <property type="match status" value="1"/>
</dbReference>
<comment type="caution">
    <text evidence="5">The sequence shown here is derived from an EMBL/GenBank/DDBJ whole genome shotgun (WGS) entry which is preliminary data.</text>
</comment>
<evidence type="ECO:0000259" key="4">
    <source>
        <dbReference type="PROSITE" id="PS51186"/>
    </source>
</evidence>
<evidence type="ECO:0000256" key="3">
    <source>
        <dbReference type="ARBA" id="ARBA00038502"/>
    </source>
</evidence>
<evidence type="ECO:0000313" key="6">
    <source>
        <dbReference type="Proteomes" id="UP001200642"/>
    </source>
</evidence>
<dbReference type="GO" id="GO:0016747">
    <property type="term" value="F:acyltransferase activity, transferring groups other than amino-acyl groups"/>
    <property type="evidence" value="ECO:0007669"/>
    <property type="project" value="InterPro"/>
</dbReference>
<keyword evidence="6" id="KW-1185">Reference proteome</keyword>
<name>A0AAE3EWA6_9FLAO</name>
<evidence type="ECO:0000256" key="1">
    <source>
        <dbReference type="ARBA" id="ARBA00022679"/>
    </source>
</evidence>
<keyword evidence="2" id="KW-0012">Acyltransferase</keyword>
<comment type="similarity">
    <text evidence="3">Belongs to the acetyltransferase family. RimJ subfamily.</text>
</comment>
<evidence type="ECO:0000313" key="5">
    <source>
        <dbReference type="EMBL" id="MCG2460882.1"/>
    </source>
</evidence>
<reference evidence="5" key="1">
    <citation type="submission" date="2023-02" db="EMBL/GenBank/DDBJ databases">
        <title>Genome of Flavobacteriaceae gen. nov. sp. strain F89.</title>
        <authorList>
            <person name="Wang Y."/>
        </authorList>
    </citation>
    <scope>NUCLEOTIDE SEQUENCE</scope>
    <source>
        <strain evidence="5">F89</strain>
    </source>
</reference>
<evidence type="ECO:0000256" key="2">
    <source>
        <dbReference type="ARBA" id="ARBA00023315"/>
    </source>
</evidence>
<dbReference type="PROSITE" id="PS51186">
    <property type="entry name" value="GNAT"/>
    <property type="match status" value="1"/>
</dbReference>
<dbReference type="InterPro" id="IPR000182">
    <property type="entry name" value="GNAT_dom"/>
</dbReference>